<comment type="pathway">
    <text evidence="1">Cofactor biosynthesis; tetrahydrofolate biosynthesis; 5,6,7,8-tetrahydrofolate from 7,8-dihydrofolate: step 1/1.</text>
</comment>
<dbReference type="PANTHER" id="PTHR48069:SF3">
    <property type="entry name" value="DIHYDROFOLATE REDUCTASE"/>
    <property type="match status" value="1"/>
</dbReference>
<accession>A0ABS7MIE6</accession>
<dbReference type="InterPro" id="IPR012259">
    <property type="entry name" value="DHFR"/>
</dbReference>
<keyword evidence="4" id="KW-0554">One-carbon metabolism</keyword>
<evidence type="ECO:0000313" key="9">
    <source>
        <dbReference type="Proteomes" id="UP000700908"/>
    </source>
</evidence>
<dbReference type="InterPro" id="IPR001796">
    <property type="entry name" value="DHFR_dom"/>
</dbReference>
<dbReference type="Proteomes" id="UP000700908">
    <property type="component" value="Unassembled WGS sequence"/>
</dbReference>
<evidence type="ECO:0000256" key="4">
    <source>
        <dbReference type="ARBA" id="ARBA00022563"/>
    </source>
</evidence>
<dbReference type="SUPFAM" id="SSF53597">
    <property type="entry name" value="Dihydrofolate reductase-like"/>
    <property type="match status" value="1"/>
</dbReference>
<protein>
    <recommendedName>
        <fullName evidence="3">dihydrofolate reductase</fullName>
        <ecNumber evidence="3">1.5.1.3</ecNumber>
    </recommendedName>
</protein>
<evidence type="ECO:0000256" key="5">
    <source>
        <dbReference type="ARBA" id="ARBA00022857"/>
    </source>
</evidence>
<dbReference type="PANTHER" id="PTHR48069">
    <property type="entry name" value="DIHYDROFOLATE REDUCTASE"/>
    <property type="match status" value="1"/>
</dbReference>
<dbReference type="CDD" id="cd00209">
    <property type="entry name" value="DHFR"/>
    <property type="match status" value="1"/>
</dbReference>
<dbReference type="PROSITE" id="PS51330">
    <property type="entry name" value="DHFR_2"/>
    <property type="match status" value="1"/>
</dbReference>
<evidence type="ECO:0000259" key="7">
    <source>
        <dbReference type="PROSITE" id="PS51330"/>
    </source>
</evidence>
<keyword evidence="6" id="KW-0560">Oxidoreductase</keyword>
<comment type="similarity">
    <text evidence="2">Belongs to the dihydrofolate reductase family.</text>
</comment>
<organism evidence="8 9">
    <name type="scientific">Collinsella ureilytica</name>
    <dbReference type="NCBI Taxonomy" id="2869515"/>
    <lineage>
        <taxon>Bacteria</taxon>
        <taxon>Bacillati</taxon>
        <taxon>Actinomycetota</taxon>
        <taxon>Coriobacteriia</taxon>
        <taxon>Coriobacteriales</taxon>
        <taxon>Coriobacteriaceae</taxon>
        <taxon>Collinsella</taxon>
    </lineage>
</organism>
<dbReference type="EC" id="1.5.1.3" evidence="3"/>
<evidence type="ECO:0000256" key="6">
    <source>
        <dbReference type="ARBA" id="ARBA00023002"/>
    </source>
</evidence>
<evidence type="ECO:0000256" key="1">
    <source>
        <dbReference type="ARBA" id="ARBA00004903"/>
    </source>
</evidence>
<evidence type="ECO:0000256" key="2">
    <source>
        <dbReference type="ARBA" id="ARBA00009539"/>
    </source>
</evidence>
<evidence type="ECO:0000256" key="3">
    <source>
        <dbReference type="ARBA" id="ARBA00012856"/>
    </source>
</evidence>
<keyword evidence="9" id="KW-1185">Reference proteome</keyword>
<gene>
    <name evidence="8" type="ORF">K6V98_00285</name>
</gene>
<sequence>MGSLKAIVAVCNDWSIGIDGKMIVENRADMKHFVRCTTGDTVIMGRRTLESLPGGSALPRRRNIVFTRDSQLSIPHVETVSSVDELMELLGDNETGWVIGGGQIYQLLLPFCDTAIVTKNHVIAPADTYFPNLDEDPAWSLVQVSEPAVVEPGEGDEGLVYQFCTYKRSNKVSFE</sequence>
<dbReference type="RefSeq" id="WP_222198536.1">
    <property type="nucleotide sequence ID" value="NZ_JAIMFO010000004.1"/>
</dbReference>
<dbReference type="InterPro" id="IPR024072">
    <property type="entry name" value="DHFR-like_dom_sf"/>
</dbReference>
<feature type="domain" description="DHFR" evidence="7">
    <location>
        <begin position="3"/>
        <end position="168"/>
    </location>
</feature>
<name>A0ABS7MIE6_9ACTN</name>
<dbReference type="Gene3D" id="3.40.430.10">
    <property type="entry name" value="Dihydrofolate Reductase, subunit A"/>
    <property type="match status" value="1"/>
</dbReference>
<proteinExistence type="inferred from homology"/>
<dbReference type="PRINTS" id="PR00070">
    <property type="entry name" value="DHFR"/>
</dbReference>
<dbReference type="EMBL" id="JAIMFO010000004">
    <property type="protein sequence ID" value="MBY4796808.1"/>
    <property type="molecule type" value="Genomic_DNA"/>
</dbReference>
<dbReference type="Pfam" id="PF00186">
    <property type="entry name" value="DHFR_1"/>
    <property type="match status" value="1"/>
</dbReference>
<comment type="caution">
    <text evidence="8">The sequence shown here is derived from an EMBL/GenBank/DDBJ whole genome shotgun (WGS) entry which is preliminary data.</text>
</comment>
<keyword evidence="5" id="KW-0521">NADP</keyword>
<evidence type="ECO:0000313" key="8">
    <source>
        <dbReference type="EMBL" id="MBY4796808.1"/>
    </source>
</evidence>
<reference evidence="8 9" key="1">
    <citation type="submission" date="2021-08" db="EMBL/GenBank/DDBJ databases">
        <title>Collinsella faecalis sp. nov. isolated from swine faeces.</title>
        <authorList>
            <person name="Oh B.S."/>
            <person name="Lee J.H."/>
        </authorList>
    </citation>
    <scope>NUCLEOTIDE SEQUENCE [LARGE SCALE GENOMIC DNA]</scope>
    <source>
        <strain evidence="8 9">AGMB00827</strain>
    </source>
</reference>